<accession>A0ABU5E295</accession>
<feature type="domain" description="AB hydrolase-1" evidence="1">
    <location>
        <begin position="56"/>
        <end position="308"/>
    </location>
</feature>
<keyword evidence="3" id="KW-1185">Reference proteome</keyword>
<protein>
    <submittedName>
        <fullName evidence="2">Alpha/beta hydrolase</fullName>
    </submittedName>
</protein>
<dbReference type="Pfam" id="PF00561">
    <property type="entry name" value="Abhydrolase_1"/>
    <property type="match status" value="1"/>
</dbReference>
<dbReference type="InterPro" id="IPR050471">
    <property type="entry name" value="AB_hydrolase"/>
</dbReference>
<sequence length="327" mass="35544">MAGRRGRSGRERWSGCRQEITRPLRRIPHLPHLDLDGVTLWYDTVPSPNSDAPPALLIQGLGMQATDWPASLLSSLASTRPLILFDNRDAGLSQLFGPQHDPELREEAFPGWNQPSGHPPYTLFDMAADTIRLLDALEIPTAHLAGFSMGGMIAQILGAQHPDRVSSVSGLMTSAGQDWLNSTAEADRMMRRSIVQVADQESLVDFFLAAEEVFAGPSLIGDRSTRYQATLAALSRGHHTAGIWRQALAMRATGDRRHLLGGTTVPLLMVHGREDPVIAFTQAAAITELRQDACFIELSQTGHVLTEDNGGCVAGIISAFWDSLAQP</sequence>
<dbReference type="InterPro" id="IPR029058">
    <property type="entry name" value="AB_hydrolase_fold"/>
</dbReference>
<keyword evidence="2" id="KW-0378">Hydrolase</keyword>
<dbReference type="Gene3D" id="3.40.50.1820">
    <property type="entry name" value="alpha/beta hydrolase"/>
    <property type="match status" value="1"/>
</dbReference>
<dbReference type="Proteomes" id="UP001271769">
    <property type="component" value="Unassembled WGS sequence"/>
</dbReference>
<name>A0ABU5E295_9PROT</name>
<comment type="caution">
    <text evidence="2">The sequence shown here is derived from an EMBL/GenBank/DDBJ whole genome shotgun (WGS) entry which is preliminary data.</text>
</comment>
<dbReference type="PANTHER" id="PTHR43433:SF5">
    <property type="entry name" value="AB HYDROLASE-1 DOMAIN-CONTAINING PROTEIN"/>
    <property type="match status" value="1"/>
</dbReference>
<reference evidence="2 3" key="1">
    <citation type="journal article" date="2013" name="Antonie Van Leeuwenhoek">
        <title>Dongia rigui sp. nov., isolated from freshwater of a large wetland in Korea.</title>
        <authorList>
            <person name="Baik K.S."/>
            <person name="Hwang Y.M."/>
            <person name="Choi J.S."/>
            <person name="Kwon J."/>
            <person name="Seong C.N."/>
        </authorList>
    </citation>
    <scope>NUCLEOTIDE SEQUENCE [LARGE SCALE GENOMIC DNA]</scope>
    <source>
        <strain evidence="2 3">04SU4-P</strain>
    </source>
</reference>
<dbReference type="RefSeq" id="WP_320501774.1">
    <property type="nucleotide sequence ID" value="NZ_JAXCLX010000002.1"/>
</dbReference>
<dbReference type="EMBL" id="JAXCLX010000002">
    <property type="protein sequence ID" value="MDY0873320.1"/>
    <property type="molecule type" value="Genomic_DNA"/>
</dbReference>
<dbReference type="InterPro" id="IPR000073">
    <property type="entry name" value="AB_hydrolase_1"/>
</dbReference>
<proteinExistence type="predicted"/>
<evidence type="ECO:0000313" key="2">
    <source>
        <dbReference type="EMBL" id="MDY0873320.1"/>
    </source>
</evidence>
<dbReference type="GO" id="GO:0016787">
    <property type="term" value="F:hydrolase activity"/>
    <property type="evidence" value="ECO:0007669"/>
    <property type="project" value="UniProtKB-KW"/>
</dbReference>
<evidence type="ECO:0000259" key="1">
    <source>
        <dbReference type="Pfam" id="PF00561"/>
    </source>
</evidence>
<organism evidence="2 3">
    <name type="scientific">Dongia rigui</name>
    <dbReference type="NCBI Taxonomy" id="940149"/>
    <lineage>
        <taxon>Bacteria</taxon>
        <taxon>Pseudomonadati</taxon>
        <taxon>Pseudomonadota</taxon>
        <taxon>Alphaproteobacteria</taxon>
        <taxon>Rhodospirillales</taxon>
        <taxon>Dongiaceae</taxon>
        <taxon>Dongia</taxon>
    </lineage>
</organism>
<dbReference type="PANTHER" id="PTHR43433">
    <property type="entry name" value="HYDROLASE, ALPHA/BETA FOLD FAMILY PROTEIN"/>
    <property type="match status" value="1"/>
</dbReference>
<dbReference type="SUPFAM" id="SSF53474">
    <property type="entry name" value="alpha/beta-Hydrolases"/>
    <property type="match status" value="1"/>
</dbReference>
<evidence type="ECO:0000313" key="3">
    <source>
        <dbReference type="Proteomes" id="UP001271769"/>
    </source>
</evidence>
<gene>
    <name evidence="2" type="ORF">SMD31_15365</name>
</gene>